<dbReference type="Proteomes" id="UP000807504">
    <property type="component" value="Unassembled WGS sequence"/>
</dbReference>
<feature type="compositionally biased region" description="Basic residues" evidence="1">
    <location>
        <begin position="67"/>
        <end position="89"/>
    </location>
</feature>
<dbReference type="GO" id="GO:0003677">
    <property type="term" value="F:DNA binding"/>
    <property type="evidence" value="ECO:0007669"/>
    <property type="project" value="InterPro"/>
</dbReference>
<dbReference type="InterPro" id="IPR005818">
    <property type="entry name" value="Histone_H1/H5_H15"/>
</dbReference>
<reference evidence="3" key="1">
    <citation type="journal article" date="2020" name="bioRxiv">
        <title>Chromosome-level reference genome of the European wasp spider Argiope bruennichi: a resource for studies on range expansion and evolutionary adaptation.</title>
        <authorList>
            <person name="Sheffer M.M."/>
            <person name="Hoppe A."/>
            <person name="Krehenwinkel H."/>
            <person name="Uhl G."/>
            <person name="Kuss A.W."/>
            <person name="Jensen L."/>
            <person name="Jensen C."/>
            <person name="Gillespie R.G."/>
            <person name="Hoff K.J."/>
            <person name="Prost S."/>
        </authorList>
    </citation>
    <scope>NUCLEOTIDE SEQUENCE</scope>
</reference>
<evidence type="ECO:0000259" key="2">
    <source>
        <dbReference type="PROSITE" id="PS51504"/>
    </source>
</evidence>
<dbReference type="AlphaFoldDB" id="A0A8T0EIW4"/>
<accession>A0A8T0EIW4</accession>
<sequence>MSTLEKAKIRKWILMAVASDKSNKGVTIQHIKKFLDSKQDGLSNKPEMKLILKRLLETGHLKKKDGKFVIKKSKNKAPVKVTKRSKSPLRKTSQSIGRRPKSTSKKPSKIQEAMNEN</sequence>
<dbReference type="GO" id="GO:0000786">
    <property type="term" value="C:nucleosome"/>
    <property type="evidence" value="ECO:0007669"/>
    <property type="project" value="InterPro"/>
</dbReference>
<dbReference type="PROSITE" id="PS51504">
    <property type="entry name" value="H15"/>
    <property type="match status" value="1"/>
</dbReference>
<name>A0A8T0EIW4_ARGBR</name>
<proteinExistence type="predicted"/>
<keyword evidence="4" id="KW-1185">Reference proteome</keyword>
<organism evidence="3 4">
    <name type="scientific">Argiope bruennichi</name>
    <name type="common">Wasp spider</name>
    <name type="synonym">Aranea bruennichi</name>
    <dbReference type="NCBI Taxonomy" id="94029"/>
    <lineage>
        <taxon>Eukaryota</taxon>
        <taxon>Metazoa</taxon>
        <taxon>Ecdysozoa</taxon>
        <taxon>Arthropoda</taxon>
        <taxon>Chelicerata</taxon>
        <taxon>Arachnida</taxon>
        <taxon>Araneae</taxon>
        <taxon>Araneomorphae</taxon>
        <taxon>Entelegynae</taxon>
        <taxon>Araneoidea</taxon>
        <taxon>Araneidae</taxon>
        <taxon>Argiope</taxon>
    </lineage>
</organism>
<feature type="region of interest" description="Disordered" evidence="1">
    <location>
        <begin position="67"/>
        <end position="117"/>
    </location>
</feature>
<dbReference type="InterPro" id="IPR036390">
    <property type="entry name" value="WH_DNA-bd_sf"/>
</dbReference>
<evidence type="ECO:0000313" key="4">
    <source>
        <dbReference type="Proteomes" id="UP000807504"/>
    </source>
</evidence>
<comment type="caution">
    <text evidence="3">The sequence shown here is derived from an EMBL/GenBank/DDBJ whole genome shotgun (WGS) entry which is preliminary data.</text>
</comment>
<feature type="compositionally biased region" description="Basic residues" evidence="1">
    <location>
        <begin position="98"/>
        <end position="108"/>
    </location>
</feature>
<dbReference type="GO" id="GO:0006334">
    <property type="term" value="P:nucleosome assembly"/>
    <property type="evidence" value="ECO:0007669"/>
    <property type="project" value="InterPro"/>
</dbReference>
<dbReference type="Pfam" id="PF00538">
    <property type="entry name" value="Linker_histone"/>
    <property type="match status" value="1"/>
</dbReference>
<feature type="domain" description="H15" evidence="2">
    <location>
        <begin position="1"/>
        <end position="72"/>
    </location>
</feature>
<dbReference type="SUPFAM" id="SSF46785">
    <property type="entry name" value="Winged helix' DNA-binding domain"/>
    <property type="match status" value="1"/>
</dbReference>
<dbReference type="Gene3D" id="1.10.10.10">
    <property type="entry name" value="Winged helix-like DNA-binding domain superfamily/Winged helix DNA-binding domain"/>
    <property type="match status" value="1"/>
</dbReference>
<dbReference type="InterPro" id="IPR036388">
    <property type="entry name" value="WH-like_DNA-bd_sf"/>
</dbReference>
<gene>
    <name evidence="3" type="ORF">HNY73_016558</name>
</gene>
<dbReference type="EMBL" id="JABXBU010002227">
    <property type="protein sequence ID" value="KAF8773953.1"/>
    <property type="molecule type" value="Genomic_DNA"/>
</dbReference>
<evidence type="ECO:0000313" key="3">
    <source>
        <dbReference type="EMBL" id="KAF8773953.1"/>
    </source>
</evidence>
<evidence type="ECO:0000256" key="1">
    <source>
        <dbReference type="SAM" id="MobiDB-lite"/>
    </source>
</evidence>
<protein>
    <recommendedName>
        <fullName evidence="2">H15 domain-containing protein</fullName>
    </recommendedName>
</protein>
<reference evidence="3" key="2">
    <citation type="submission" date="2020-06" db="EMBL/GenBank/DDBJ databases">
        <authorList>
            <person name="Sheffer M."/>
        </authorList>
    </citation>
    <scope>NUCLEOTIDE SEQUENCE</scope>
</reference>